<dbReference type="Gene3D" id="3.30.70.100">
    <property type="match status" value="1"/>
</dbReference>
<evidence type="ECO:0000259" key="1">
    <source>
        <dbReference type="Pfam" id="PF07978"/>
    </source>
</evidence>
<dbReference type="InterPro" id="IPR012577">
    <property type="entry name" value="NIPSNAP"/>
</dbReference>
<accession>E0X6N9</accession>
<dbReference type="EMBL" id="GQ844926">
    <property type="protein sequence ID" value="ACY25445.1"/>
    <property type="molecule type" value="Genomic_DNA"/>
</dbReference>
<dbReference type="Pfam" id="PF07978">
    <property type="entry name" value="NIPSNAP"/>
    <property type="match status" value="1"/>
</dbReference>
<organism evidence="2">
    <name type="scientific">uncultured microorganism</name>
    <dbReference type="NCBI Taxonomy" id="358574"/>
    <lineage>
        <taxon>unclassified sequences</taxon>
        <taxon>environmental samples</taxon>
    </lineage>
</organism>
<proteinExistence type="predicted"/>
<dbReference type="InterPro" id="IPR011008">
    <property type="entry name" value="Dimeric_a/b-barrel"/>
</dbReference>
<feature type="domain" description="NIPSNAP" evidence="1">
    <location>
        <begin position="3"/>
        <end position="87"/>
    </location>
</feature>
<protein>
    <recommendedName>
        <fullName evidence="1">NIPSNAP domain-containing protein</fullName>
    </recommendedName>
</protein>
<sequence length="106" mass="12793">MLFELRQYTINDGYREQFVRLMEEQIIPFQTQQGMVILGSFISEEDENTYVWIRRFASEEERERLYDAVYNTDHWRDQIAPHVSEMMSRDSISVKRLEATPRSPIQ</sequence>
<reference evidence="2" key="1">
    <citation type="submission" date="2009-08" db="EMBL/GenBank/DDBJ databases">
        <title>Screening for novel FADH2-dependent halogenase genes in the metagenomes of marine sponge associated microbial consortia.</title>
        <authorList>
            <person name="Scheuermayer M."/>
            <person name="Fieseler L."/>
            <person name="Bayer K."/>
            <person name="Hentschel U."/>
        </authorList>
    </citation>
    <scope>NUCLEOTIDE SEQUENCE</scope>
</reference>
<dbReference type="AlphaFoldDB" id="E0X6N9"/>
<evidence type="ECO:0000313" key="2">
    <source>
        <dbReference type="EMBL" id="ACY25445.1"/>
    </source>
</evidence>
<name>E0X6N9_9ZZZZ</name>
<dbReference type="SUPFAM" id="SSF54909">
    <property type="entry name" value="Dimeric alpha+beta barrel"/>
    <property type="match status" value="1"/>
</dbReference>